<dbReference type="Proteomes" id="UP000002497">
    <property type="component" value="Unassembled WGS sequence"/>
</dbReference>
<dbReference type="OrthoDB" id="4207582at2759"/>
<evidence type="ECO:0000313" key="2">
    <source>
        <dbReference type="Proteomes" id="UP000002497"/>
    </source>
</evidence>
<reference evidence="2" key="2">
    <citation type="submission" date="2010-03" db="EMBL/GenBank/DDBJ databases">
        <title>The genome sequence of Coccidioides posadasii strain Silveira.</title>
        <authorList>
            <consortium name="The Broad Institute Genome Sequencing Center for Infectious Disease"/>
            <person name="Neafsey D."/>
            <person name="Orbach M."/>
            <person name="Henn M.R."/>
            <person name="Cole G.T."/>
            <person name="Galgiani J."/>
            <person name="Gardner M.J."/>
            <person name="Kirkland T.N."/>
            <person name="Taylor J.W."/>
            <person name="Young S.K."/>
            <person name="Zeng Q."/>
            <person name="Koehrsen M."/>
            <person name="Alvarado L."/>
            <person name="Berlin A."/>
            <person name="Borenstein D."/>
            <person name="Chapman S.B."/>
            <person name="Chen Z."/>
            <person name="Engels R."/>
            <person name="Freedman E."/>
            <person name="Gellesch M."/>
            <person name="Goldberg J."/>
            <person name="Griggs A."/>
            <person name="Gujja S."/>
            <person name="Heilman E."/>
            <person name="Heiman D."/>
            <person name="Howarth C."/>
            <person name="Jen D."/>
            <person name="Larson L."/>
            <person name="Mehta T."/>
            <person name="Neiman D."/>
            <person name="Park D."/>
            <person name="Pearson M."/>
            <person name="Richards J."/>
            <person name="Roberts A."/>
            <person name="Saif S."/>
            <person name="Shea T."/>
            <person name="Shenoy N."/>
            <person name="Sisk P."/>
            <person name="Stolte C."/>
            <person name="Sykes S."/>
            <person name="Walk T."/>
            <person name="White J."/>
            <person name="Yandava C."/>
            <person name="Haas B."/>
            <person name="Nusbaum C."/>
            <person name="Birren B."/>
        </authorList>
    </citation>
    <scope>NUCLEOTIDE SEQUENCE [LARGE SCALE GENOMIC DNA]</scope>
    <source>
        <strain evidence="2">RMSCC 757 / Silveira</strain>
    </source>
</reference>
<accession>E9DA03</accession>
<keyword evidence="2" id="KW-1185">Reference proteome</keyword>
<dbReference type="HOGENOM" id="CLU_1440921_0_0_1"/>
<proteinExistence type="predicted"/>
<dbReference type="EMBL" id="GL636496">
    <property type="protein sequence ID" value="EFW16734.1"/>
    <property type="molecule type" value="Genomic_DNA"/>
</dbReference>
<name>E9DA03_COCPS</name>
<reference evidence="2" key="1">
    <citation type="journal article" date="2010" name="Genome Res.">
        <title>Population genomic sequencing of Coccidioides fungi reveals recent hybridization and transposon control.</title>
        <authorList>
            <person name="Neafsey D.E."/>
            <person name="Barker B.M."/>
            <person name="Sharpton T.J."/>
            <person name="Stajich J.E."/>
            <person name="Park D.J."/>
            <person name="Whiston E."/>
            <person name="Hung C.-Y."/>
            <person name="McMahan C."/>
            <person name="White J."/>
            <person name="Sykes S."/>
            <person name="Heiman D."/>
            <person name="Young S."/>
            <person name="Zeng Q."/>
            <person name="Abouelleil A."/>
            <person name="Aftuck L."/>
            <person name="Bessette D."/>
            <person name="Brown A."/>
            <person name="FitzGerald M."/>
            <person name="Lui A."/>
            <person name="Macdonald J.P."/>
            <person name="Priest M."/>
            <person name="Orbach M.J."/>
            <person name="Galgiani J.N."/>
            <person name="Kirkland T.N."/>
            <person name="Cole G.T."/>
            <person name="Birren B.W."/>
            <person name="Henn M.R."/>
            <person name="Taylor J.W."/>
            <person name="Rounsley S.D."/>
        </authorList>
    </citation>
    <scope>NUCLEOTIDE SEQUENCE [LARGE SCALE GENOMIC DNA]</scope>
    <source>
        <strain evidence="2">RMSCC 757 / Silveira</strain>
    </source>
</reference>
<dbReference type="VEuPathDB" id="FungiDB:D8B26_001295"/>
<dbReference type="AlphaFoldDB" id="E9DA03"/>
<gene>
    <name evidence="1" type="ORF">CPSG_06693</name>
</gene>
<dbReference type="VEuPathDB" id="FungiDB:CPSG_06693"/>
<protein>
    <submittedName>
        <fullName evidence="1">Uncharacterized protein</fullName>
    </submittedName>
</protein>
<organism evidence="2">
    <name type="scientific">Coccidioides posadasii (strain RMSCC 757 / Silveira)</name>
    <name type="common">Valley fever fungus</name>
    <dbReference type="NCBI Taxonomy" id="443226"/>
    <lineage>
        <taxon>Eukaryota</taxon>
        <taxon>Fungi</taxon>
        <taxon>Dikarya</taxon>
        <taxon>Ascomycota</taxon>
        <taxon>Pezizomycotina</taxon>
        <taxon>Eurotiomycetes</taxon>
        <taxon>Eurotiomycetidae</taxon>
        <taxon>Onygenales</taxon>
        <taxon>Onygenaceae</taxon>
        <taxon>Coccidioides</taxon>
    </lineage>
</organism>
<sequence>MGLAKGKALPTRNDLFLFTLKLLTRMSQQEIISVYNREFDATAIPGDARNRWARQLKRNPFRVSLETDGPTRESNPCKLALLESRQSQQQPTSCLLLLLLLHILLHQLQPIFTNGCHLPRCLIPMCSLPWRPLRPLSRYTSRFQIRHSGTIPRTLRGLPTLWFLQSIDEDCTERFRGTYSQGQTMPGN</sequence>
<evidence type="ECO:0000313" key="1">
    <source>
        <dbReference type="EMBL" id="EFW16734.1"/>
    </source>
</evidence>